<sequence length="179" mass="19767">MPQSLRRSDSFDLARERGILIPTSRSGSCMSGRCSGNRVVLQNMATNESSSRKAAAPLAIIKFLEMCLSMCCTVLHYYSFDDGDLVTGFLATGTFCGFDTILFAIMAGYLMNAHINRRIGIFYSILGGAMFLASGVFIIEAWERAYRTRTRDLAITKGSVAIINGIIFIMDTIFAFSYK</sequence>
<gene>
    <name evidence="2" type="primary">CSON014756</name>
    <name evidence="4" type="synonym">CSON000194</name>
</gene>
<dbReference type="GO" id="GO:0005886">
    <property type="term" value="C:plasma membrane"/>
    <property type="evidence" value="ECO:0007669"/>
    <property type="project" value="TreeGrafter"/>
</dbReference>
<dbReference type="PANTHER" id="PTHR36692">
    <property type="entry name" value="PROTEIN SNAKESKIN"/>
    <property type="match status" value="1"/>
</dbReference>
<feature type="transmembrane region" description="Helical" evidence="1">
    <location>
        <begin position="85"/>
        <end position="109"/>
    </location>
</feature>
<evidence type="ECO:0000313" key="2">
    <source>
        <dbReference type="EMBL" id="SSX07385.1"/>
    </source>
</evidence>
<dbReference type="VEuPathDB" id="VectorBase:CSON000194"/>
<dbReference type="EMBL" id="UFQS01000866">
    <property type="protein sequence ID" value="SSX07385.1"/>
    <property type="molecule type" value="Genomic_DNA"/>
</dbReference>
<dbReference type="GO" id="GO:0019991">
    <property type="term" value="P:septate junction assembly"/>
    <property type="evidence" value="ECO:0007669"/>
    <property type="project" value="InterPro"/>
</dbReference>
<evidence type="ECO:0000256" key="1">
    <source>
        <dbReference type="SAM" id="Phobius"/>
    </source>
</evidence>
<dbReference type="VEuPathDB" id="VectorBase:CSON014756"/>
<dbReference type="EMBL" id="UFQT01001022">
    <property type="protein sequence ID" value="SSX28529.1"/>
    <property type="molecule type" value="Genomic_DNA"/>
</dbReference>
<protein>
    <submittedName>
        <fullName evidence="4">CSON000194 protein</fullName>
    </submittedName>
    <submittedName>
        <fullName evidence="2">CSON014756 protein</fullName>
    </submittedName>
</protein>
<evidence type="ECO:0000313" key="4">
    <source>
        <dbReference type="EMBL" id="SSX28529.1"/>
    </source>
</evidence>
<reference evidence="3" key="2">
    <citation type="submission" date="2018-07" db="EMBL/GenBank/DDBJ databases">
        <authorList>
            <person name="Quirk P.G."/>
            <person name="Krulwich T.A."/>
        </authorList>
    </citation>
    <scope>NUCLEOTIDE SEQUENCE</scope>
</reference>
<keyword evidence="1" id="KW-1133">Transmembrane helix</keyword>
<feature type="transmembrane region" description="Helical" evidence="1">
    <location>
        <begin position="121"/>
        <end position="139"/>
    </location>
</feature>
<accession>A0A336KV20</accession>
<dbReference type="EMBL" id="UFQT01000866">
    <property type="protein sequence ID" value="SSX27727.1"/>
    <property type="molecule type" value="Genomic_DNA"/>
</dbReference>
<dbReference type="InterPro" id="IPR038976">
    <property type="entry name" value="Ssk"/>
</dbReference>
<dbReference type="AlphaFoldDB" id="A0A336KV20"/>
<organism evidence="2">
    <name type="scientific">Culicoides sonorensis</name>
    <name type="common">Biting midge</name>
    <dbReference type="NCBI Taxonomy" id="179676"/>
    <lineage>
        <taxon>Eukaryota</taxon>
        <taxon>Metazoa</taxon>
        <taxon>Ecdysozoa</taxon>
        <taxon>Arthropoda</taxon>
        <taxon>Hexapoda</taxon>
        <taxon>Insecta</taxon>
        <taxon>Pterygota</taxon>
        <taxon>Neoptera</taxon>
        <taxon>Endopterygota</taxon>
        <taxon>Diptera</taxon>
        <taxon>Nematocera</taxon>
        <taxon>Chironomoidea</taxon>
        <taxon>Ceratopogonidae</taxon>
        <taxon>Ceratopogoninae</taxon>
        <taxon>Culicoides</taxon>
        <taxon>Monoculicoides</taxon>
    </lineage>
</organism>
<keyword evidence="1" id="KW-0472">Membrane</keyword>
<proteinExistence type="predicted"/>
<feature type="transmembrane region" description="Helical" evidence="1">
    <location>
        <begin position="159"/>
        <end position="178"/>
    </location>
</feature>
<dbReference type="PANTHER" id="PTHR36692:SF2">
    <property type="entry name" value="GEO12064P1"/>
    <property type="match status" value="1"/>
</dbReference>
<feature type="transmembrane region" description="Helical" evidence="1">
    <location>
        <begin position="59"/>
        <end position="79"/>
    </location>
</feature>
<evidence type="ECO:0000313" key="3">
    <source>
        <dbReference type="EMBL" id="SSX27727.1"/>
    </source>
</evidence>
<reference evidence="2" key="1">
    <citation type="submission" date="2018-04" db="EMBL/GenBank/DDBJ databases">
        <authorList>
            <person name="Go L.Y."/>
            <person name="Mitchell J.A."/>
        </authorList>
    </citation>
    <scope>NUCLEOTIDE SEQUENCE</scope>
    <source>
        <tissue evidence="2">Whole organism</tissue>
    </source>
</reference>
<keyword evidence="1" id="KW-0812">Transmembrane</keyword>
<name>A0A336KV20_CULSO</name>